<keyword evidence="1" id="KW-0472">Membrane</keyword>
<keyword evidence="1" id="KW-0812">Transmembrane</keyword>
<sequence>MNFPMIFGLDKLMHFIGFLGASTLIGIFILIISGPNNVKHKLKVVWYSLVTVGIIEEYRQLLDPGRSAEFLDAVFNIAGVSMGIGIMLGLAYLVVNKYVIFSKVFRLYPMFLMMLLLGLLYLNERPFIKVDLSFQERVRSLAALIGF</sequence>
<proteinExistence type="predicted"/>
<evidence type="ECO:0000256" key="1">
    <source>
        <dbReference type="SAM" id="Phobius"/>
    </source>
</evidence>
<accession>A0ABY9VGK8</accession>
<reference evidence="2 3" key="1">
    <citation type="submission" date="2023-09" db="EMBL/GenBank/DDBJ databases">
        <title>Microbial mechanism of fulvic acid promoting antimony reduction mineralization in rice fields.</title>
        <authorList>
            <person name="Chen G."/>
            <person name="Lan J."/>
        </authorList>
    </citation>
    <scope>NUCLEOTIDE SEQUENCE [LARGE SCALE GENOMIC DNA]</scope>
    <source>
        <strain evidence="2 3">PS1</strain>
    </source>
</reference>
<name>A0ABY9VGK8_9BACI</name>
<gene>
    <name evidence="2" type="ORF">RH061_21605</name>
</gene>
<keyword evidence="3" id="KW-1185">Reference proteome</keyword>
<feature type="transmembrane region" description="Helical" evidence="1">
    <location>
        <begin position="73"/>
        <end position="95"/>
    </location>
</feature>
<evidence type="ECO:0000313" key="3">
    <source>
        <dbReference type="Proteomes" id="UP001303324"/>
    </source>
</evidence>
<dbReference type="Proteomes" id="UP001303324">
    <property type="component" value="Chromosome"/>
</dbReference>
<organism evidence="2 3">
    <name type="scientific">Mesobacillus jeotgali</name>
    <dbReference type="NCBI Taxonomy" id="129985"/>
    <lineage>
        <taxon>Bacteria</taxon>
        <taxon>Bacillati</taxon>
        <taxon>Bacillota</taxon>
        <taxon>Bacilli</taxon>
        <taxon>Bacillales</taxon>
        <taxon>Bacillaceae</taxon>
        <taxon>Mesobacillus</taxon>
    </lineage>
</organism>
<feature type="transmembrane region" description="Helical" evidence="1">
    <location>
        <begin position="12"/>
        <end position="32"/>
    </location>
</feature>
<dbReference type="EMBL" id="CP134494">
    <property type="protein sequence ID" value="WNF22718.1"/>
    <property type="molecule type" value="Genomic_DNA"/>
</dbReference>
<evidence type="ECO:0000313" key="2">
    <source>
        <dbReference type="EMBL" id="WNF22718.1"/>
    </source>
</evidence>
<protein>
    <submittedName>
        <fullName evidence="2">VanZ family protein</fullName>
    </submittedName>
</protein>
<feature type="transmembrane region" description="Helical" evidence="1">
    <location>
        <begin position="107"/>
        <end position="123"/>
    </location>
</feature>
<keyword evidence="1" id="KW-1133">Transmembrane helix</keyword>
<dbReference type="RefSeq" id="WP_311072820.1">
    <property type="nucleotide sequence ID" value="NZ_CP134494.1"/>
</dbReference>
<dbReference type="NCBIfam" id="NF037970">
    <property type="entry name" value="vanZ_1"/>
    <property type="match status" value="1"/>
</dbReference>